<comment type="caution">
    <text evidence="1">The sequence shown here is derived from an EMBL/GenBank/DDBJ whole genome shotgun (WGS) entry which is preliminary data.</text>
</comment>
<dbReference type="Proteomes" id="UP000298200">
    <property type="component" value="Unassembled WGS sequence"/>
</dbReference>
<proteinExistence type="predicted"/>
<sequence length="403" mass="46110">MKNHNIELHVLKVRQPIGEFFIASIQPKVLVDISYADVRRLAEEERDVEKYLGIQRPISLKRIKDIKQYIEGRDATFPTSVIISVDERCAEYEPKTEFTGILRLKPYLPEKGVNEESIPINRIAKVLDGQHRIASFLSDDKQLTFDFNDRNFDINLSIFIGADISEQANIFATVNLAQTKVNKNLVYDLTELAKTPSPHKTCHNIAVALDRETTSPLHKRIKRLGTATPGRQFEPLTQASFVEALVKFISINPVDDRNDLLNGKKLIPANNDELQKVPFRNLFIENKEVDIAEILYNYFNAVKKKWPKSWDDISKTGNLLPKSNAFKALMKYLKDDVYLQIVGDEIGRIPTTKEFSKYFSKIELNDKDFTTRNFSPGSGGQSTFLKMLRGEIGVDDMIEKKRN</sequence>
<evidence type="ECO:0000313" key="2">
    <source>
        <dbReference type="Proteomes" id="UP000298200"/>
    </source>
</evidence>
<protein>
    <submittedName>
        <fullName evidence="1">DGQHR domain-containing protein</fullName>
    </submittedName>
</protein>
<dbReference type="EMBL" id="RQFU01000020">
    <property type="protein sequence ID" value="TGL17910.1"/>
    <property type="molecule type" value="Genomic_DNA"/>
</dbReference>
<name>A0ABY2LY71_9LEPT</name>
<dbReference type="CDD" id="cd16413">
    <property type="entry name" value="DGQHR_domain"/>
    <property type="match status" value="1"/>
</dbReference>
<reference evidence="2" key="1">
    <citation type="journal article" date="2019" name="PLoS Negl. Trop. Dis.">
        <title>Revisiting the worldwide diversity of Leptospira species in the environment.</title>
        <authorList>
            <person name="Vincent A.T."/>
            <person name="Schiettekatte O."/>
            <person name="Bourhy P."/>
            <person name="Veyrier F.J."/>
            <person name="Picardeau M."/>
        </authorList>
    </citation>
    <scope>NUCLEOTIDE SEQUENCE [LARGE SCALE GENOMIC DNA]</scope>
    <source>
        <strain evidence="2">201800272</strain>
    </source>
</reference>
<gene>
    <name evidence="1" type="ORF">EHQ46_15755</name>
</gene>
<organism evidence="1 2">
    <name type="scientific">Leptospira yanagawae</name>
    <dbReference type="NCBI Taxonomy" id="293069"/>
    <lineage>
        <taxon>Bacteria</taxon>
        <taxon>Pseudomonadati</taxon>
        <taxon>Spirochaetota</taxon>
        <taxon>Spirochaetia</taxon>
        <taxon>Leptospirales</taxon>
        <taxon>Leptospiraceae</taxon>
        <taxon>Leptospira</taxon>
    </lineage>
</organism>
<accession>A0ABY2LY71</accession>
<dbReference type="InterPro" id="IPR017642">
    <property type="entry name" value="DNA_S_mod_DndB"/>
</dbReference>
<dbReference type="Pfam" id="PF14072">
    <property type="entry name" value="DndB"/>
    <property type="match status" value="1"/>
</dbReference>
<dbReference type="RefSeq" id="WP_135636928.1">
    <property type="nucleotide sequence ID" value="NZ_RQFU01000020.1"/>
</dbReference>
<keyword evidence="2" id="KW-1185">Reference proteome</keyword>
<evidence type="ECO:0000313" key="1">
    <source>
        <dbReference type="EMBL" id="TGL17910.1"/>
    </source>
</evidence>
<dbReference type="InterPro" id="IPR017601">
    <property type="entry name" value="DGQHR-contain_dom"/>
</dbReference>
<dbReference type="NCBIfam" id="TIGR03187">
    <property type="entry name" value="DGQHR"/>
    <property type="match status" value="1"/>
</dbReference>